<keyword evidence="3" id="KW-1185">Reference proteome</keyword>
<gene>
    <name evidence="2" type="ORF">O3M35_000131</name>
</gene>
<evidence type="ECO:0000256" key="1">
    <source>
        <dbReference type="SAM" id="MobiDB-lite"/>
    </source>
</evidence>
<feature type="compositionally biased region" description="Low complexity" evidence="1">
    <location>
        <begin position="7"/>
        <end position="20"/>
    </location>
</feature>
<comment type="caution">
    <text evidence="2">The sequence shown here is derived from an EMBL/GenBank/DDBJ whole genome shotgun (WGS) entry which is preliminary data.</text>
</comment>
<accession>A0AAW1DL20</accession>
<evidence type="ECO:0000313" key="2">
    <source>
        <dbReference type="EMBL" id="KAK9511486.1"/>
    </source>
</evidence>
<name>A0AAW1DL20_9HEMI</name>
<organism evidence="2 3">
    <name type="scientific">Rhynocoris fuscipes</name>
    <dbReference type="NCBI Taxonomy" id="488301"/>
    <lineage>
        <taxon>Eukaryota</taxon>
        <taxon>Metazoa</taxon>
        <taxon>Ecdysozoa</taxon>
        <taxon>Arthropoda</taxon>
        <taxon>Hexapoda</taxon>
        <taxon>Insecta</taxon>
        <taxon>Pterygota</taxon>
        <taxon>Neoptera</taxon>
        <taxon>Paraneoptera</taxon>
        <taxon>Hemiptera</taxon>
        <taxon>Heteroptera</taxon>
        <taxon>Panheteroptera</taxon>
        <taxon>Cimicomorpha</taxon>
        <taxon>Reduviidae</taxon>
        <taxon>Harpactorinae</taxon>
        <taxon>Harpactorini</taxon>
        <taxon>Rhynocoris</taxon>
    </lineage>
</organism>
<proteinExistence type="predicted"/>
<sequence length="72" mass="8260">MLERPRLLSTSSTENRSTSNDCECPLYQALDTSLVPWPGMKHACIRLLELYGKVFDQTELCQLIVRKTCNQL</sequence>
<reference evidence="2 3" key="1">
    <citation type="submission" date="2022-12" db="EMBL/GenBank/DDBJ databases">
        <title>Chromosome-level genome assembly of true bugs.</title>
        <authorList>
            <person name="Ma L."/>
            <person name="Li H."/>
        </authorList>
    </citation>
    <scope>NUCLEOTIDE SEQUENCE [LARGE SCALE GENOMIC DNA]</scope>
    <source>
        <strain evidence="2">Lab_2022b</strain>
    </source>
</reference>
<feature type="region of interest" description="Disordered" evidence="1">
    <location>
        <begin position="1"/>
        <end position="20"/>
    </location>
</feature>
<dbReference type="EMBL" id="JAPXFL010000001">
    <property type="protein sequence ID" value="KAK9511486.1"/>
    <property type="molecule type" value="Genomic_DNA"/>
</dbReference>
<dbReference type="AlphaFoldDB" id="A0AAW1DL20"/>
<protein>
    <submittedName>
        <fullName evidence="2">Uncharacterized protein</fullName>
    </submittedName>
</protein>
<dbReference type="Proteomes" id="UP001461498">
    <property type="component" value="Unassembled WGS sequence"/>
</dbReference>
<evidence type="ECO:0000313" key="3">
    <source>
        <dbReference type="Proteomes" id="UP001461498"/>
    </source>
</evidence>